<proteinExistence type="predicted"/>
<comment type="caution">
    <text evidence="1">The sequence shown here is derived from an EMBL/GenBank/DDBJ whole genome shotgun (WGS) entry which is preliminary data.</text>
</comment>
<reference evidence="1 2" key="1">
    <citation type="journal article" date="2023" name="Nucleic Acids Res.">
        <title>The hologenome of Daphnia magna reveals possible DNA methylation and microbiome-mediated evolution of the host genome.</title>
        <authorList>
            <person name="Chaturvedi A."/>
            <person name="Li X."/>
            <person name="Dhandapani V."/>
            <person name="Marshall H."/>
            <person name="Kissane S."/>
            <person name="Cuenca-Cambronero M."/>
            <person name="Asole G."/>
            <person name="Calvet F."/>
            <person name="Ruiz-Romero M."/>
            <person name="Marangio P."/>
            <person name="Guigo R."/>
            <person name="Rago D."/>
            <person name="Mirbahai L."/>
            <person name="Eastwood N."/>
            <person name="Colbourne J.K."/>
            <person name="Zhou J."/>
            <person name="Mallon E."/>
            <person name="Orsini L."/>
        </authorList>
    </citation>
    <scope>NUCLEOTIDE SEQUENCE [LARGE SCALE GENOMIC DNA]</scope>
    <source>
        <strain evidence="1">LRV0_1</strain>
    </source>
</reference>
<keyword evidence="2" id="KW-1185">Reference proteome</keyword>
<accession>A0ABR0AXU6</accession>
<evidence type="ECO:0000313" key="2">
    <source>
        <dbReference type="Proteomes" id="UP001234178"/>
    </source>
</evidence>
<dbReference type="Proteomes" id="UP001234178">
    <property type="component" value="Unassembled WGS sequence"/>
</dbReference>
<name>A0ABR0AXU6_9CRUS</name>
<gene>
    <name evidence="1" type="ORF">OUZ56_022913</name>
</gene>
<evidence type="ECO:0000313" key="1">
    <source>
        <dbReference type="EMBL" id="KAK4029958.1"/>
    </source>
</evidence>
<organism evidence="1 2">
    <name type="scientific">Daphnia magna</name>
    <dbReference type="NCBI Taxonomy" id="35525"/>
    <lineage>
        <taxon>Eukaryota</taxon>
        <taxon>Metazoa</taxon>
        <taxon>Ecdysozoa</taxon>
        <taxon>Arthropoda</taxon>
        <taxon>Crustacea</taxon>
        <taxon>Branchiopoda</taxon>
        <taxon>Diplostraca</taxon>
        <taxon>Cladocera</taxon>
        <taxon>Anomopoda</taxon>
        <taxon>Daphniidae</taxon>
        <taxon>Daphnia</taxon>
    </lineage>
</organism>
<protein>
    <submittedName>
        <fullName evidence="1">Uncharacterized protein</fullName>
    </submittedName>
</protein>
<sequence>MANAVKAKQSSSLTTFLTSSASEAAKVESRVQDWAGVDSRRMKIGGDVKRLPIWAYALHRYTK</sequence>
<dbReference type="EMBL" id="JAOYFB010000039">
    <property type="protein sequence ID" value="KAK4029958.1"/>
    <property type="molecule type" value="Genomic_DNA"/>
</dbReference>